<dbReference type="PANTHER" id="PTHR24096">
    <property type="entry name" value="LONG-CHAIN-FATTY-ACID--COA LIGASE"/>
    <property type="match status" value="1"/>
</dbReference>
<feature type="non-terminal residue" evidence="3">
    <location>
        <position position="1"/>
    </location>
</feature>
<gene>
    <name evidence="3" type="ORF">S06H3_35470</name>
</gene>
<keyword evidence="1" id="KW-0472">Membrane</keyword>
<keyword evidence="1" id="KW-0812">Transmembrane</keyword>
<keyword evidence="1" id="KW-1133">Transmembrane helix</keyword>
<dbReference type="Gene3D" id="3.40.50.12780">
    <property type="entry name" value="N-terminal domain of ligase-like"/>
    <property type="match status" value="1"/>
</dbReference>
<dbReference type="SUPFAM" id="SSF56801">
    <property type="entry name" value="Acetyl-CoA synthetase-like"/>
    <property type="match status" value="1"/>
</dbReference>
<evidence type="ECO:0000313" key="3">
    <source>
        <dbReference type="EMBL" id="GAI23213.1"/>
    </source>
</evidence>
<feature type="domain" description="AMP-dependent synthetase/ligase" evidence="2">
    <location>
        <begin position="32"/>
        <end position="176"/>
    </location>
</feature>
<comment type="caution">
    <text evidence="3">The sequence shown here is derived from an EMBL/GenBank/DDBJ whole genome shotgun (WGS) entry which is preliminary data.</text>
</comment>
<dbReference type="InterPro" id="IPR042099">
    <property type="entry name" value="ANL_N_sf"/>
</dbReference>
<feature type="transmembrane region" description="Helical" evidence="1">
    <location>
        <begin position="85"/>
        <end position="104"/>
    </location>
</feature>
<dbReference type="AlphaFoldDB" id="X1LVV6"/>
<dbReference type="EMBL" id="BARV01021397">
    <property type="protein sequence ID" value="GAI23213.1"/>
    <property type="molecule type" value="Genomic_DNA"/>
</dbReference>
<name>X1LVV6_9ZZZZ</name>
<dbReference type="InterPro" id="IPR000873">
    <property type="entry name" value="AMP-dep_synth/lig_dom"/>
</dbReference>
<accession>X1LVV6</accession>
<sequence length="179" mass="19220">SRFSYIEHVIDVSGEYGGQFHSYQEIMSASSAPIAEVKLEPEDIAHVAYTSGPTIHPRGVVMSHQALVREAAISGEGFRQTDKDIVVLFALPMHHAFGLVVVMLTAVSRGSTVIVLPGLSISSLLEVIEREKATIFMGVPFVHALIVNAAEAEGIKHDLSSVRLWGTAGAAMPTDISQK</sequence>
<dbReference type="GO" id="GO:0016405">
    <property type="term" value="F:CoA-ligase activity"/>
    <property type="evidence" value="ECO:0007669"/>
    <property type="project" value="TreeGrafter"/>
</dbReference>
<dbReference type="PANTHER" id="PTHR24096:SF267">
    <property type="entry name" value="MALONATE--COA LIGASE ACSF3, MITOCHONDRIAL"/>
    <property type="match status" value="1"/>
</dbReference>
<evidence type="ECO:0000259" key="2">
    <source>
        <dbReference type="Pfam" id="PF00501"/>
    </source>
</evidence>
<evidence type="ECO:0000256" key="1">
    <source>
        <dbReference type="SAM" id="Phobius"/>
    </source>
</evidence>
<protein>
    <recommendedName>
        <fullName evidence="2">AMP-dependent synthetase/ligase domain-containing protein</fullName>
    </recommendedName>
</protein>
<reference evidence="3" key="1">
    <citation type="journal article" date="2014" name="Front. Microbiol.">
        <title>High frequency of phylogenetically diverse reductive dehalogenase-homologous genes in deep subseafloor sedimentary metagenomes.</title>
        <authorList>
            <person name="Kawai M."/>
            <person name="Futagami T."/>
            <person name="Toyoda A."/>
            <person name="Takaki Y."/>
            <person name="Nishi S."/>
            <person name="Hori S."/>
            <person name="Arai W."/>
            <person name="Tsubouchi T."/>
            <person name="Morono Y."/>
            <person name="Uchiyama I."/>
            <person name="Ito T."/>
            <person name="Fujiyama A."/>
            <person name="Inagaki F."/>
            <person name="Takami H."/>
        </authorList>
    </citation>
    <scope>NUCLEOTIDE SEQUENCE</scope>
    <source>
        <strain evidence="3">Expedition CK06-06</strain>
    </source>
</reference>
<proteinExistence type="predicted"/>
<organism evidence="3">
    <name type="scientific">marine sediment metagenome</name>
    <dbReference type="NCBI Taxonomy" id="412755"/>
    <lineage>
        <taxon>unclassified sequences</taxon>
        <taxon>metagenomes</taxon>
        <taxon>ecological metagenomes</taxon>
    </lineage>
</organism>
<dbReference type="Pfam" id="PF00501">
    <property type="entry name" value="AMP-binding"/>
    <property type="match status" value="1"/>
</dbReference>